<evidence type="ECO:0000256" key="7">
    <source>
        <dbReference type="ARBA" id="ARBA00022729"/>
    </source>
</evidence>
<dbReference type="GO" id="GO:0009252">
    <property type="term" value="P:peptidoglycan biosynthetic process"/>
    <property type="evidence" value="ECO:0007669"/>
    <property type="project" value="UniProtKB-UniPathway"/>
</dbReference>
<feature type="domain" description="Peptidase S11 D-Ala-D-Ala carboxypeptidase A C-terminal" evidence="17">
    <location>
        <begin position="265"/>
        <end position="354"/>
    </location>
</feature>
<evidence type="ECO:0000256" key="3">
    <source>
        <dbReference type="ARBA" id="ARBA00007164"/>
    </source>
</evidence>
<keyword evidence="8" id="KW-0378">Hydrolase</keyword>
<keyword evidence="19" id="KW-1185">Reference proteome</keyword>
<dbReference type="PANTHER" id="PTHR21581">
    <property type="entry name" value="D-ALANYL-D-ALANINE CARBOXYPEPTIDASE"/>
    <property type="match status" value="1"/>
</dbReference>
<dbReference type="GO" id="GO:0008360">
    <property type="term" value="P:regulation of cell shape"/>
    <property type="evidence" value="ECO:0007669"/>
    <property type="project" value="UniProtKB-KW"/>
</dbReference>
<gene>
    <name evidence="18" type="ORF">SAMN00808754_1285</name>
</gene>
<evidence type="ECO:0000256" key="4">
    <source>
        <dbReference type="ARBA" id="ARBA00012448"/>
    </source>
</evidence>
<dbReference type="InterPro" id="IPR012338">
    <property type="entry name" value="Beta-lactam/transpept-like"/>
</dbReference>
<feature type="active site" evidence="13">
    <location>
        <position position="113"/>
    </location>
</feature>
<evidence type="ECO:0000256" key="11">
    <source>
        <dbReference type="ARBA" id="ARBA00023316"/>
    </source>
</evidence>
<dbReference type="Proteomes" id="UP000192569">
    <property type="component" value="Chromosome I"/>
</dbReference>
<evidence type="ECO:0000256" key="9">
    <source>
        <dbReference type="ARBA" id="ARBA00022960"/>
    </source>
</evidence>
<feature type="binding site" evidence="14">
    <location>
        <position position="218"/>
    </location>
    <ligand>
        <name>substrate</name>
    </ligand>
</feature>
<dbReference type="PRINTS" id="PR00725">
    <property type="entry name" value="DADACBPTASE1"/>
</dbReference>
<dbReference type="PANTHER" id="PTHR21581:SF33">
    <property type="entry name" value="D-ALANYL-D-ALANINE CARBOXYPEPTIDASE DACB"/>
    <property type="match status" value="1"/>
</dbReference>
<evidence type="ECO:0000256" key="5">
    <source>
        <dbReference type="ARBA" id="ARBA00022645"/>
    </source>
</evidence>
<protein>
    <recommendedName>
        <fullName evidence="4">serine-type D-Ala-D-Ala carboxypeptidase</fullName>
        <ecNumber evidence="4">3.4.16.4</ecNumber>
    </recommendedName>
</protein>
<dbReference type="STRING" id="698762.SAMN00808754_1285"/>
<dbReference type="Pfam" id="PF07943">
    <property type="entry name" value="PBP5_C"/>
    <property type="match status" value="1"/>
</dbReference>
<dbReference type="InterPro" id="IPR015956">
    <property type="entry name" value="Peniciliin-bd_prot_C_sf"/>
</dbReference>
<keyword evidence="6" id="KW-0645">Protease</keyword>
<comment type="similarity">
    <text evidence="3 15">Belongs to the peptidase S11 family.</text>
</comment>
<keyword evidence="11" id="KW-0961">Cell wall biogenesis/degradation</keyword>
<reference evidence="18 19" key="1">
    <citation type="submission" date="2017-04" db="EMBL/GenBank/DDBJ databases">
        <authorList>
            <person name="Afonso C.L."/>
            <person name="Miller P.J."/>
            <person name="Scott M.A."/>
            <person name="Spackman E."/>
            <person name="Goraichik I."/>
            <person name="Dimitrov K.M."/>
            <person name="Suarez D.L."/>
            <person name="Swayne D.E."/>
        </authorList>
    </citation>
    <scope>NUCLEOTIDE SEQUENCE [LARGE SCALE GENOMIC DNA]</scope>
    <source>
        <strain evidence="18 19">ToBE</strain>
    </source>
</reference>
<evidence type="ECO:0000256" key="6">
    <source>
        <dbReference type="ARBA" id="ARBA00022670"/>
    </source>
</evidence>
<dbReference type="InterPro" id="IPR012907">
    <property type="entry name" value="Peptidase_S11_C"/>
</dbReference>
<dbReference type="Gene3D" id="2.60.410.10">
    <property type="entry name" value="D-Ala-D-Ala carboxypeptidase, C-terminal domain"/>
    <property type="match status" value="1"/>
</dbReference>
<dbReference type="UniPathway" id="UPA00219"/>
<name>A0A1W1VQF3_9FIRM</name>
<dbReference type="GO" id="GO:0009002">
    <property type="term" value="F:serine-type D-Ala-D-Ala carboxypeptidase activity"/>
    <property type="evidence" value="ECO:0007669"/>
    <property type="project" value="UniProtKB-EC"/>
</dbReference>
<accession>A0A1W1VQF3</accession>
<keyword evidence="9" id="KW-0133">Cell shape</keyword>
<keyword evidence="5 18" id="KW-0121">Carboxypeptidase</keyword>
<sequence>MNFWGKILTVFFLCISFTLVGEAAEAPWVSAPGAILLEASTGQVLYAKNAHQERPPASTTKILTAVLGLELGRLDDYVKVSKYAASTPGASIDLVPGVVLRLEDLIKGALLNSGNDATVAIAEHLAGSEEIFAWLMNRKAVLLGAFQSHFVNPNGLPAEGHYSTAYDLAVITRYALTIPLFRQMVKTRQAKIMTSDGPRYLYNTNRLLESYKGADGVKTGTTNAAGQCLVASATREGRQLIAVVLRSEDRYEDARVLLDYGFSNFYLEKVPGGQRVAMIYVPCGQKKEIGVVTAQEVAWAVPTEKMDQLEKRVILFPQVKAPVQKGQVLGRIVLLYQGKEVSSADLVAEEGVPAERGLIPFWKW</sequence>
<feature type="signal peptide" evidence="16">
    <location>
        <begin position="1"/>
        <end position="23"/>
    </location>
</feature>
<dbReference type="Pfam" id="PF00768">
    <property type="entry name" value="Peptidase_S11"/>
    <property type="match status" value="1"/>
</dbReference>
<evidence type="ECO:0000256" key="2">
    <source>
        <dbReference type="ARBA" id="ARBA00004752"/>
    </source>
</evidence>
<evidence type="ECO:0000313" key="18">
    <source>
        <dbReference type="EMBL" id="SMB95595.1"/>
    </source>
</evidence>
<evidence type="ECO:0000256" key="16">
    <source>
        <dbReference type="SAM" id="SignalP"/>
    </source>
</evidence>
<dbReference type="RefSeq" id="WP_084664923.1">
    <property type="nucleotide sequence ID" value="NZ_LT838272.1"/>
</dbReference>
<comment type="function">
    <text evidence="1">Removes C-terminal D-alanyl residues from sugar-peptide cell wall precursors.</text>
</comment>
<dbReference type="EMBL" id="LT838272">
    <property type="protein sequence ID" value="SMB95595.1"/>
    <property type="molecule type" value="Genomic_DNA"/>
</dbReference>
<evidence type="ECO:0000313" key="19">
    <source>
        <dbReference type="Proteomes" id="UP000192569"/>
    </source>
</evidence>
<dbReference type="InterPro" id="IPR001967">
    <property type="entry name" value="Peptidase_S11_N"/>
</dbReference>
<evidence type="ECO:0000256" key="15">
    <source>
        <dbReference type="RuleBase" id="RU004016"/>
    </source>
</evidence>
<feature type="active site" description="Acyl-ester intermediate" evidence="13">
    <location>
        <position position="58"/>
    </location>
</feature>
<comment type="catalytic activity">
    <reaction evidence="12">
        <text>Preferential cleavage: (Ac)2-L-Lys-D-Ala-|-D-Ala. Also transpeptidation of peptidyl-alanyl moieties that are N-acyl substituents of D-alanine.</text>
        <dbReference type="EC" id="3.4.16.4"/>
    </reaction>
</comment>
<evidence type="ECO:0000256" key="1">
    <source>
        <dbReference type="ARBA" id="ARBA00003217"/>
    </source>
</evidence>
<evidence type="ECO:0000256" key="13">
    <source>
        <dbReference type="PIRSR" id="PIRSR618044-1"/>
    </source>
</evidence>
<keyword evidence="7 16" id="KW-0732">Signal</keyword>
<comment type="pathway">
    <text evidence="2">Cell wall biogenesis; peptidoglycan biosynthesis.</text>
</comment>
<dbReference type="GO" id="GO:0071555">
    <property type="term" value="P:cell wall organization"/>
    <property type="evidence" value="ECO:0007669"/>
    <property type="project" value="UniProtKB-KW"/>
</dbReference>
<feature type="active site" description="Proton acceptor" evidence="13">
    <location>
        <position position="61"/>
    </location>
</feature>
<dbReference type="OrthoDB" id="9791132at2"/>
<dbReference type="SUPFAM" id="SSF69189">
    <property type="entry name" value="Penicillin-binding protein associated domain"/>
    <property type="match status" value="1"/>
</dbReference>
<evidence type="ECO:0000256" key="8">
    <source>
        <dbReference type="ARBA" id="ARBA00022801"/>
    </source>
</evidence>
<evidence type="ECO:0000256" key="10">
    <source>
        <dbReference type="ARBA" id="ARBA00022984"/>
    </source>
</evidence>
<evidence type="ECO:0000259" key="17">
    <source>
        <dbReference type="SMART" id="SM00936"/>
    </source>
</evidence>
<keyword evidence="10" id="KW-0573">Peptidoglycan synthesis</keyword>
<feature type="chain" id="PRO_5013184499" description="serine-type D-Ala-D-Ala carboxypeptidase" evidence="16">
    <location>
        <begin position="24"/>
        <end position="364"/>
    </location>
</feature>
<evidence type="ECO:0000256" key="12">
    <source>
        <dbReference type="ARBA" id="ARBA00034000"/>
    </source>
</evidence>
<dbReference type="InterPro" id="IPR037167">
    <property type="entry name" value="Peptidase_S11_C_sf"/>
</dbReference>
<dbReference type="InterPro" id="IPR018044">
    <property type="entry name" value="Peptidase_S11"/>
</dbReference>
<dbReference type="SUPFAM" id="SSF56601">
    <property type="entry name" value="beta-lactamase/transpeptidase-like"/>
    <property type="match status" value="1"/>
</dbReference>
<dbReference type="SMART" id="SM00936">
    <property type="entry name" value="PBP5_C"/>
    <property type="match status" value="1"/>
</dbReference>
<organism evidence="18 19">
    <name type="scientific">Thermanaeromonas toyohensis ToBE</name>
    <dbReference type="NCBI Taxonomy" id="698762"/>
    <lineage>
        <taxon>Bacteria</taxon>
        <taxon>Bacillati</taxon>
        <taxon>Bacillota</taxon>
        <taxon>Clostridia</taxon>
        <taxon>Neomoorellales</taxon>
        <taxon>Neomoorellaceae</taxon>
        <taxon>Thermanaeromonas</taxon>
    </lineage>
</organism>
<evidence type="ECO:0000256" key="14">
    <source>
        <dbReference type="PIRSR" id="PIRSR618044-2"/>
    </source>
</evidence>
<dbReference type="EC" id="3.4.16.4" evidence="4"/>
<proteinExistence type="inferred from homology"/>
<dbReference type="GO" id="GO:0006508">
    <property type="term" value="P:proteolysis"/>
    <property type="evidence" value="ECO:0007669"/>
    <property type="project" value="UniProtKB-KW"/>
</dbReference>
<dbReference type="AlphaFoldDB" id="A0A1W1VQF3"/>
<dbReference type="Gene3D" id="3.40.710.10">
    <property type="entry name" value="DD-peptidase/beta-lactamase superfamily"/>
    <property type="match status" value="1"/>
</dbReference>